<proteinExistence type="predicted"/>
<dbReference type="EMBL" id="FQNF01000031">
    <property type="protein sequence ID" value="SGZ39798.1"/>
    <property type="molecule type" value="Genomic_DNA"/>
</dbReference>
<dbReference type="Pfam" id="PF08167">
    <property type="entry name" value="RIX1"/>
    <property type="match status" value="1"/>
</dbReference>
<reference evidence="4" key="1">
    <citation type="submission" date="2016-11" db="EMBL/GenBank/DDBJ databases">
        <authorList>
            <person name="Guldener U."/>
        </authorList>
    </citation>
    <scope>NUCLEOTIDE SEQUENCE [LARGE SCALE GENOMIC DNA]</scope>
</reference>
<gene>
    <name evidence="3" type="ORF">HGUI_01998</name>
</gene>
<evidence type="ECO:0000256" key="1">
    <source>
        <dbReference type="SAM" id="MobiDB-lite"/>
    </source>
</evidence>
<feature type="compositionally biased region" description="Acidic residues" evidence="1">
    <location>
        <begin position="729"/>
        <end position="746"/>
    </location>
</feature>
<protein>
    <recommendedName>
        <fullName evidence="2">Pre-rRNA-processing protein RIX1 N-terminal domain-containing protein</fullName>
    </recommendedName>
</protein>
<sequence length="746" mass="86043">MSTSGSVVLQNQGSYMPLSLITNQVESASLNEFEFFLYNLRSTNYITHDTSINDYSVFVNKIIKLLKSDVVFTSWKALQLINVLFTYNPIVLCSFSKAIINELAEKVEFMFKKTRLNKSQQSILYFQELIFTLQNLINLLRNKAILRREVLTPNLAPIIKLMVNKINEVNNIDTIEIFVDFLKDLLINNTSVFKPYVNKYYQFLSQKLSMDGLVQDKIIDGFVYCHLINLNYENSSGKNNGSNADMKHLKTNVSQAQWNEAIEAIFYEMKKIICLYQDILNIDEYTKKLIELLPEAKPESDNIFKFLPLLNLDFNRAHSLFEINSRFNLLVKLLEGFIEADTPFQIKFNSSTILNISNIVLNLQNFKLLKGLRKDNNVISCLSLNLISLSYDVGLKLLEILLTIKDGIHLMPFSKQIVSMLYNFLIPVFNQNKSNNKNTNTFNLNKVMTQKLNFVKLYKFLIILSKSNEGMFISNLNSEDFETWNSFMSLAIILLKDDESLYFKLQNYTNSVDQQNNASKKKKTNLMKKTDTISDIYTTPQNFCFKKQNPSAIEDLYNFLIESVKGVRISTNVRSLIEKEAIVDNKFELMKYLVLNPSLESSNQSILPIVASKATEDIRYWLKSIILPSLPQNFIQHYDYPSAQEPIAIEHEDMDIWEDDDEEEKKITVDSQENLEGEPSLKKQKITDKVVDIANEEQHIETNNVTPIEVDMTEKKEDSIKVIDVAAPVEDDDEDSDIEIPDLDLS</sequence>
<dbReference type="InterPro" id="IPR012583">
    <property type="entry name" value="RIX1_N"/>
</dbReference>
<feature type="domain" description="Pre-rRNA-processing protein RIX1 N-terminal" evidence="2">
    <location>
        <begin position="17"/>
        <end position="209"/>
    </location>
</feature>
<dbReference type="Proteomes" id="UP000183365">
    <property type="component" value="Unassembled WGS sequence"/>
</dbReference>
<dbReference type="AlphaFoldDB" id="A0A1L0FJM2"/>
<feature type="region of interest" description="Disordered" evidence="1">
    <location>
        <begin position="726"/>
        <end position="746"/>
    </location>
</feature>
<evidence type="ECO:0000259" key="2">
    <source>
        <dbReference type="Pfam" id="PF08167"/>
    </source>
</evidence>
<dbReference type="VEuPathDB" id="FungiDB:HGUI_01998"/>
<accession>A0A1L0FJM2</accession>
<dbReference type="OrthoDB" id="20900at2759"/>
<name>A0A1L0FJM2_9ASCO</name>
<evidence type="ECO:0000313" key="4">
    <source>
        <dbReference type="Proteomes" id="UP000183365"/>
    </source>
</evidence>
<organism evidence="3 4">
    <name type="scientific">Hanseniaspora guilliermondii</name>
    <dbReference type="NCBI Taxonomy" id="56406"/>
    <lineage>
        <taxon>Eukaryota</taxon>
        <taxon>Fungi</taxon>
        <taxon>Dikarya</taxon>
        <taxon>Ascomycota</taxon>
        <taxon>Saccharomycotina</taxon>
        <taxon>Saccharomycetes</taxon>
        <taxon>Saccharomycodales</taxon>
        <taxon>Saccharomycodaceae</taxon>
        <taxon>Hanseniaspora</taxon>
    </lineage>
</organism>
<evidence type="ECO:0000313" key="3">
    <source>
        <dbReference type="EMBL" id="SGZ39798.1"/>
    </source>
</evidence>
<keyword evidence="4" id="KW-1185">Reference proteome</keyword>